<keyword evidence="5" id="KW-0808">Transferase</keyword>
<dbReference type="GO" id="GO:0009507">
    <property type="term" value="C:chloroplast"/>
    <property type="evidence" value="ECO:0007669"/>
    <property type="project" value="TreeGrafter"/>
</dbReference>
<evidence type="ECO:0000259" key="10">
    <source>
        <dbReference type="Pfam" id="PF06574"/>
    </source>
</evidence>
<dbReference type="SUPFAM" id="SSF52374">
    <property type="entry name" value="Nucleotidylyl transferase"/>
    <property type="match status" value="1"/>
</dbReference>
<keyword evidence="4" id="KW-0288">FMN</keyword>
<proteinExistence type="predicted"/>
<evidence type="ECO:0000256" key="9">
    <source>
        <dbReference type="ARBA" id="ARBA00022840"/>
    </source>
</evidence>
<evidence type="ECO:0000256" key="7">
    <source>
        <dbReference type="ARBA" id="ARBA00022741"/>
    </source>
</evidence>
<sequence length="357" mass="39804">MGSFFEILQRPMIGWNSSLLHCSNKNPSCSGFDNKVNELGVLYFKSMQPKSVHSQSSLLSDSLSQSQDGNEPTPERLSIVAGGVVALGKFDALHIGHRELAIQAAKIGAPFLLSFIGMAEVLGWESRAPIVAKCDRKRVLSSWAPYCGQMIPREFQIEFSKVRNFTPRHFVKKLSKDLGVHGVVAGENYRFGYKASGNASDLVRLCDEYGVKSCIISSVMDKNQDPKHLNFYDPNDVGQVSSTRVRYALSKGDMNYVSELLGRHHRLFLDVGDQERFFVTSDAKKCRLSAPKSHLLNLPPMEGIYENCSIVIFDKNVVSCRVVISSTDILLEWENPPSCFNCEELNVIGIDIRGSRM</sequence>
<dbReference type="Gene3D" id="3.40.50.620">
    <property type="entry name" value="HUPs"/>
    <property type="match status" value="1"/>
</dbReference>
<dbReference type="PANTHER" id="PTHR12714:SF20">
    <property type="entry name" value="FAD SYNTHETASE 1, CHLOROPLASTIC-RELATED"/>
    <property type="match status" value="1"/>
</dbReference>
<keyword evidence="6" id="KW-0548">Nucleotidyltransferase</keyword>
<organism evidence="11 12">
    <name type="scientific">Cuscuta europaea</name>
    <name type="common">European dodder</name>
    <dbReference type="NCBI Taxonomy" id="41803"/>
    <lineage>
        <taxon>Eukaryota</taxon>
        <taxon>Viridiplantae</taxon>
        <taxon>Streptophyta</taxon>
        <taxon>Embryophyta</taxon>
        <taxon>Tracheophyta</taxon>
        <taxon>Spermatophyta</taxon>
        <taxon>Magnoliopsida</taxon>
        <taxon>eudicotyledons</taxon>
        <taxon>Gunneridae</taxon>
        <taxon>Pentapetalae</taxon>
        <taxon>asterids</taxon>
        <taxon>lamiids</taxon>
        <taxon>Solanales</taxon>
        <taxon>Convolvulaceae</taxon>
        <taxon>Cuscuteae</taxon>
        <taxon>Cuscuta</taxon>
        <taxon>Cuscuta subgen. Cuscuta</taxon>
    </lineage>
</organism>
<dbReference type="GO" id="GO:0003919">
    <property type="term" value="F:FMN adenylyltransferase activity"/>
    <property type="evidence" value="ECO:0007669"/>
    <property type="project" value="UniProtKB-EC"/>
</dbReference>
<evidence type="ECO:0000256" key="4">
    <source>
        <dbReference type="ARBA" id="ARBA00022643"/>
    </source>
</evidence>
<evidence type="ECO:0000256" key="2">
    <source>
        <dbReference type="ARBA" id="ARBA00012393"/>
    </source>
</evidence>
<evidence type="ECO:0000256" key="5">
    <source>
        <dbReference type="ARBA" id="ARBA00022679"/>
    </source>
</evidence>
<dbReference type="EC" id="2.7.7.2" evidence="2"/>
<evidence type="ECO:0000256" key="3">
    <source>
        <dbReference type="ARBA" id="ARBA00022630"/>
    </source>
</evidence>
<keyword evidence="7" id="KW-0547">Nucleotide-binding</keyword>
<feature type="domain" description="FAD synthetase" evidence="10">
    <location>
        <begin position="82"/>
        <end position="223"/>
    </location>
</feature>
<dbReference type="GO" id="GO:0006747">
    <property type="term" value="P:FAD biosynthetic process"/>
    <property type="evidence" value="ECO:0007669"/>
    <property type="project" value="TreeGrafter"/>
</dbReference>
<keyword evidence="9" id="KW-0067">ATP-binding</keyword>
<dbReference type="InterPro" id="IPR014729">
    <property type="entry name" value="Rossmann-like_a/b/a_fold"/>
</dbReference>
<dbReference type="Pfam" id="PF06574">
    <property type="entry name" value="FAD_syn"/>
    <property type="match status" value="1"/>
</dbReference>
<dbReference type="InterPro" id="IPR015864">
    <property type="entry name" value="FAD_synthase"/>
</dbReference>
<evidence type="ECO:0000313" key="12">
    <source>
        <dbReference type="Proteomes" id="UP001152484"/>
    </source>
</evidence>
<comment type="caution">
    <text evidence="11">The sequence shown here is derived from an EMBL/GenBank/DDBJ whole genome shotgun (WGS) entry which is preliminary data.</text>
</comment>
<keyword evidence="12" id="KW-1185">Reference proteome</keyword>
<dbReference type="AlphaFoldDB" id="A0A9P0YP67"/>
<keyword evidence="3" id="KW-0285">Flavoprotein</keyword>
<evidence type="ECO:0000256" key="6">
    <source>
        <dbReference type="ARBA" id="ARBA00022695"/>
    </source>
</evidence>
<accession>A0A9P0YP67</accession>
<keyword evidence="8" id="KW-0274">FAD</keyword>
<evidence type="ECO:0000313" key="11">
    <source>
        <dbReference type="EMBL" id="CAH9070287.1"/>
    </source>
</evidence>
<dbReference type="PANTHER" id="PTHR12714">
    <property type="entry name" value="PROTEIN-S ISOPRENYLCYSTEINE O-METHYLTRANSFERASE"/>
    <property type="match status" value="1"/>
</dbReference>
<dbReference type="Proteomes" id="UP001152484">
    <property type="component" value="Unassembled WGS sequence"/>
</dbReference>
<name>A0A9P0YP67_CUSEU</name>
<dbReference type="EMBL" id="CAMAPE010000005">
    <property type="protein sequence ID" value="CAH9070287.1"/>
    <property type="molecule type" value="Genomic_DNA"/>
</dbReference>
<evidence type="ECO:0000256" key="1">
    <source>
        <dbReference type="ARBA" id="ARBA00004726"/>
    </source>
</evidence>
<comment type="pathway">
    <text evidence="1">Cofactor biosynthesis; FAD biosynthesis; FAD from FMN: step 1/1.</text>
</comment>
<dbReference type="GO" id="GO:0005524">
    <property type="term" value="F:ATP binding"/>
    <property type="evidence" value="ECO:0007669"/>
    <property type="project" value="UniProtKB-KW"/>
</dbReference>
<dbReference type="OrthoDB" id="414641at2759"/>
<evidence type="ECO:0000256" key="8">
    <source>
        <dbReference type="ARBA" id="ARBA00022827"/>
    </source>
</evidence>
<protein>
    <recommendedName>
        <fullName evidence="2">FAD synthase</fullName>
        <ecNumber evidence="2">2.7.7.2</ecNumber>
    </recommendedName>
</protein>
<dbReference type="GO" id="GO:0009231">
    <property type="term" value="P:riboflavin biosynthetic process"/>
    <property type="evidence" value="ECO:0007669"/>
    <property type="project" value="InterPro"/>
</dbReference>
<gene>
    <name evidence="11" type="ORF">CEURO_LOCUS3601</name>
</gene>
<reference evidence="11" key="1">
    <citation type="submission" date="2022-07" db="EMBL/GenBank/DDBJ databases">
        <authorList>
            <person name="Macas J."/>
            <person name="Novak P."/>
            <person name="Neumann P."/>
        </authorList>
    </citation>
    <scope>NUCLEOTIDE SEQUENCE</scope>
</reference>